<name>A0AAV1SZY0_9STRA</name>
<sequence>MLNSGWVRFATNRHIVYAICVDKASDGGLQFCAAAFRGSLCTLLLMFEPCSLRDSKRTRRTTTPSITWLNLEHLTFVRRAVRKAFEIGLRWRHERQEKGE</sequence>
<evidence type="ECO:0000313" key="1">
    <source>
        <dbReference type="EMBL" id="CAK7895122.1"/>
    </source>
</evidence>
<dbReference type="EMBL" id="CAKLBY020000004">
    <property type="protein sequence ID" value="CAK7895122.1"/>
    <property type="molecule type" value="Genomic_DNA"/>
</dbReference>
<accession>A0AAV1SZY0</accession>
<protein>
    <submittedName>
        <fullName evidence="1">Uncharacterized protein</fullName>
    </submittedName>
</protein>
<proteinExistence type="predicted"/>
<dbReference type="Proteomes" id="UP001162060">
    <property type="component" value="Unassembled WGS sequence"/>
</dbReference>
<gene>
    <name evidence="1" type="ORF">PM001_LOCUS969</name>
</gene>
<reference evidence="1" key="1">
    <citation type="submission" date="2024-01" db="EMBL/GenBank/DDBJ databases">
        <authorList>
            <person name="Webb A."/>
        </authorList>
    </citation>
    <scope>NUCLEOTIDE SEQUENCE</scope>
    <source>
        <strain evidence="1">Pm1</strain>
    </source>
</reference>
<evidence type="ECO:0000313" key="2">
    <source>
        <dbReference type="Proteomes" id="UP001162060"/>
    </source>
</evidence>
<dbReference type="AlphaFoldDB" id="A0AAV1SZY0"/>
<comment type="caution">
    <text evidence="1">The sequence shown here is derived from an EMBL/GenBank/DDBJ whole genome shotgun (WGS) entry which is preliminary data.</text>
</comment>
<organism evidence="1 2">
    <name type="scientific">Peronospora matthiolae</name>
    <dbReference type="NCBI Taxonomy" id="2874970"/>
    <lineage>
        <taxon>Eukaryota</taxon>
        <taxon>Sar</taxon>
        <taxon>Stramenopiles</taxon>
        <taxon>Oomycota</taxon>
        <taxon>Peronosporomycetes</taxon>
        <taxon>Peronosporales</taxon>
        <taxon>Peronosporaceae</taxon>
        <taxon>Peronospora</taxon>
    </lineage>
</organism>